<proteinExistence type="predicted"/>
<sequence>MMYGPSYLDWSFPTDRGFASNFSTKSPDSKAFGTTFRL</sequence>
<name>A0A0A9GWU6_ARUDO</name>
<accession>A0A0A9GWU6</accession>
<reference evidence="1" key="1">
    <citation type="submission" date="2014-09" db="EMBL/GenBank/DDBJ databases">
        <authorList>
            <person name="Magalhaes I.L.F."/>
            <person name="Oliveira U."/>
            <person name="Santos F.R."/>
            <person name="Vidigal T.H.D.A."/>
            <person name="Brescovit A.D."/>
            <person name="Santos A.J."/>
        </authorList>
    </citation>
    <scope>NUCLEOTIDE SEQUENCE</scope>
    <source>
        <tissue evidence="1">Shoot tissue taken approximately 20 cm above the soil surface</tissue>
    </source>
</reference>
<evidence type="ECO:0000313" key="1">
    <source>
        <dbReference type="EMBL" id="JAE28019.1"/>
    </source>
</evidence>
<dbReference type="EMBL" id="GBRH01169877">
    <property type="protein sequence ID" value="JAE28019.1"/>
    <property type="molecule type" value="Transcribed_RNA"/>
</dbReference>
<reference evidence="1" key="2">
    <citation type="journal article" date="2015" name="Data Brief">
        <title>Shoot transcriptome of the giant reed, Arundo donax.</title>
        <authorList>
            <person name="Barrero R.A."/>
            <person name="Guerrero F.D."/>
            <person name="Moolhuijzen P."/>
            <person name="Goolsby J.A."/>
            <person name="Tidwell J."/>
            <person name="Bellgard S.E."/>
            <person name="Bellgard M.I."/>
        </authorList>
    </citation>
    <scope>NUCLEOTIDE SEQUENCE</scope>
    <source>
        <tissue evidence="1">Shoot tissue taken approximately 20 cm above the soil surface</tissue>
    </source>
</reference>
<protein>
    <submittedName>
        <fullName evidence="1">Uncharacterized protein</fullName>
    </submittedName>
</protein>
<dbReference type="AlphaFoldDB" id="A0A0A9GWU6"/>
<organism evidence="1">
    <name type="scientific">Arundo donax</name>
    <name type="common">Giant reed</name>
    <name type="synonym">Donax arundinaceus</name>
    <dbReference type="NCBI Taxonomy" id="35708"/>
    <lineage>
        <taxon>Eukaryota</taxon>
        <taxon>Viridiplantae</taxon>
        <taxon>Streptophyta</taxon>
        <taxon>Embryophyta</taxon>
        <taxon>Tracheophyta</taxon>
        <taxon>Spermatophyta</taxon>
        <taxon>Magnoliopsida</taxon>
        <taxon>Liliopsida</taxon>
        <taxon>Poales</taxon>
        <taxon>Poaceae</taxon>
        <taxon>PACMAD clade</taxon>
        <taxon>Arundinoideae</taxon>
        <taxon>Arundineae</taxon>
        <taxon>Arundo</taxon>
    </lineage>
</organism>